<evidence type="ECO:0000313" key="1">
    <source>
        <dbReference type="EMBL" id="TXF13784.1"/>
    </source>
</evidence>
<dbReference type="RefSeq" id="WP_147798369.1">
    <property type="nucleotide sequence ID" value="NZ_VPFL01000001.1"/>
</dbReference>
<name>A0A5C7EM34_9PROT</name>
<sequence>MAFYDIFNGDADGICALHQLRLAEPREAILVTGVKRDVGLLARVAPRPGDVLTVLDISLEENRAALVRALEAGATCLYFDHHHSGELPRHPHLEAHIDTAPGACTSLLVDRHLHGRHRAWAVVAAFGDNLFDSAHRAAKPLGLSENALTKLRELGEAINYNAYGETVEDLHFHPAELYRRLSRYVDPFEFIAQDSAFEQLRRGYAEDMAKALAVKPALRAPAGVVYVLPDAAWARRVCGAFANHLARAYPERAHAVLVAAASGGGYVVSVRAPAMNPVGADRLCRQFDTGGGRQAAAGIHRLPAAMLETFAQKFQETFNGL</sequence>
<gene>
    <name evidence="1" type="ORF">FR698_01385</name>
</gene>
<protein>
    <submittedName>
        <fullName evidence="1">Acetyltransferase</fullName>
    </submittedName>
</protein>
<evidence type="ECO:0000313" key="2">
    <source>
        <dbReference type="Proteomes" id="UP000321201"/>
    </source>
</evidence>
<dbReference type="InParanoid" id="A0A5C7EM34"/>
<dbReference type="OrthoDB" id="5429547at2"/>
<keyword evidence="1" id="KW-0808">Transferase</keyword>
<dbReference type="InterPro" id="IPR038763">
    <property type="entry name" value="DHH_sf"/>
</dbReference>
<dbReference type="Proteomes" id="UP000321201">
    <property type="component" value="Unassembled WGS sequence"/>
</dbReference>
<organism evidence="1 2">
    <name type="scientific">Pelomicrobium methylotrophicum</name>
    <dbReference type="NCBI Taxonomy" id="2602750"/>
    <lineage>
        <taxon>Bacteria</taxon>
        <taxon>Pseudomonadati</taxon>
        <taxon>Pseudomonadota</taxon>
        <taxon>Hydrogenophilia</taxon>
        <taxon>Hydrogenophilia incertae sedis</taxon>
        <taxon>Pelomicrobium</taxon>
    </lineage>
</organism>
<accession>A0A5C7EM34</accession>
<dbReference type="EMBL" id="VPFL01000001">
    <property type="protein sequence ID" value="TXF13784.1"/>
    <property type="molecule type" value="Genomic_DNA"/>
</dbReference>
<dbReference type="AlphaFoldDB" id="A0A5C7EM34"/>
<proteinExistence type="predicted"/>
<comment type="caution">
    <text evidence="1">The sequence shown here is derived from an EMBL/GenBank/DDBJ whole genome shotgun (WGS) entry which is preliminary data.</text>
</comment>
<reference evidence="1 2" key="1">
    <citation type="submission" date="2019-08" db="EMBL/GenBank/DDBJ databases">
        <title>Pelomicrobium methylotrophicum gen. nov., sp. nov. a moderately thermophilic, facultatively anaerobic, lithoautotrophic and methylotrophic bacterium isolated from a terrestrial mud volcano.</title>
        <authorList>
            <person name="Slobodkina G.B."/>
            <person name="Merkel A.Y."/>
            <person name="Slobodkin A.I."/>
        </authorList>
    </citation>
    <scope>NUCLEOTIDE SEQUENCE [LARGE SCALE GENOMIC DNA]</scope>
    <source>
        <strain evidence="1 2">SM250</strain>
    </source>
</reference>
<keyword evidence="2" id="KW-1185">Reference proteome</keyword>
<dbReference type="GO" id="GO:0016740">
    <property type="term" value="F:transferase activity"/>
    <property type="evidence" value="ECO:0007669"/>
    <property type="project" value="UniProtKB-KW"/>
</dbReference>
<dbReference type="SUPFAM" id="SSF64182">
    <property type="entry name" value="DHH phosphoesterases"/>
    <property type="match status" value="1"/>
</dbReference>